<dbReference type="VEuPathDB" id="AmoebaDB:NF0015310"/>
<dbReference type="EMBL" id="VFQX01000044">
    <property type="protein sequence ID" value="KAF0975364.1"/>
    <property type="molecule type" value="Genomic_DNA"/>
</dbReference>
<name>A0A6A5BMS3_NAEFO</name>
<organism evidence="1 2">
    <name type="scientific">Naegleria fowleri</name>
    <name type="common">Brain eating amoeba</name>
    <dbReference type="NCBI Taxonomy" id="5763"/>
    <lineage>
        <taxon>Eukaryota</taxon>
        <taxon>Discoba</taxon>
        <taxon>Heterolobosea</taxon>
        <taxon>Tetramitia</taxon>
        <taxon>Eutetramitia</taxon>
        <taxon>Vahlkampfiidae</taxon>
        <taxon>Naegleria</taxon>
    </lineage>
</organism>
<dbReference type="VEuPathDB" id="AmoebaDB:FDP41_005358"/>
<evidence type="ECO:0000313" key="1">
    <source>
        <dbReference type="EMBL" id="KAF0975364.1"/>
    </source>
</evidence>
<dbReference type="Proteomes" id="UP000444721">
    <property type="component" value="Unassembled WGS sequence"/>
</dbReference>
<evidence type="ECO:0000313" key="2">
    <source>
        <dbReference type="Proteomes" id="UP000444721"/>
    </source>
</evidence>
<dbReference type="VEuPathDB" id="AmoebaDB:NfTy_065580"/>
<dbReference type="RefSeq" id="XP_044560077.1">
    <property type="nucleotide sequence ID" value="XM_044708873.1"/>
</dbReference>
<dbReference type="OrthoDB" id="10612587at2759"/>
<keyword evidence="2" id="KW-1185">Reference proteome</keyword>
<gene>
    <name evidence="1" type="ORF">FDP41_005358</name>
</gene>
<sequence>MGTKRRLFSSSLSRISTQFEEPSSSLPAIMYKKSLLNNSMINQQNGIHYWSSPAKRKSSLSTPHTHFNSPKHSLMNHSFTPSLPLQHSTSPFERVMMIHDNEESSGSDTSSVGSLSSPVSTPRVYFDSILHSSKKTKDIAKTPFLDQFNSEHVRVSKKAPLLKLEFVKIIENHRKTCDHMVEDLNFEVPSFLNDSYNCMDFLDDD</sequence>
<dbReference type="GeneID" id="68112576"/>
<reference evidence="1 2" key="1">
    <citation type="journal article" date="2019" name="Sci. Rep.">
        <title>Nanopore sequencing improves the draft genome of the human pathogenic amoeba Naegleria fowleri.</title>
        <authorList>
            <person name="Liechti N."/>
            <person name="Schurch N."/>
            <person name="Bruggmann R."/>
            <person name="Wittwer M."/>
        </authorList>
    </citation>
    <scope>NUCLEOTIDE SEQUENCE [LARGE SCALE GENOMIC DNA]</scope>
    <source>
        <strain evidence="1 2">ATCC 30894</strain>
    </source>
</reference>
<accession>A0A6A5BMS3</accession>
<dbReference type="AlphaFoldDB" id="A0A6A5BMS3"/>
<proteinExistence type="predicted"/>
<comment type="caution">
    <text evidence="1">The sequence shown here is derived from an EMBL/GenBank/DDBJ whole genome shotgun (WGS) entry which is preliminary data.</text>
</comment>
<protein>
    <submittedName>
        <fullName evidence="1">Uncharacterized protein</fullName>
    </submittedName>
</protein>